<dbReference type="AlphaFoldDB" id="A0A834NXB0"/>
<sequence length="91" mass="10291">MKKVVEIELEIEVGVEVEKEEEEEERRRSVAERDPDTPSPGGKEPRKDVCHARHPLPQYDGSLFIVICLDEKPMSLQTAIDAAAVHLDRAK</sequence>
<comment type="caution">
    <text evidence="2">The sequence shown here is derived from an EMBL/GenBank/DDBJ whole genome shotgun (WGS) entry which is preliminary data.</text>
</comment>
<gene>
    <name evidence="2" type="ORF">H0235_010610</name>
</gene>
<accession>A0A834NXB0</accession>
<evidence type="ECO:0000256" key="1">
    <source>
        <dbReference type="SAM" id="MobiDB-lite"/>
    </source>
</evidence>
<keyword evidence="3" id="KW-1185">Reference proteome</keyword>
<dbReference type="EMBL" id="JACSDY010000009">
    <property type="protein sequence ID" value="KAF7420313.1"/>
    <property type="molecule type" value="Genomic_DNA"/>
</dbReference>
<proteinExistence type="predicted"/>
<evidence type="ECO:0000313" key="3">
    <source>
        <dbReference type="Proteomes" id="UP000600918"/>
    </source>
</evidence>
<organism evidence="2 3">
    <name type="scientific">Vespula pensylvanica</name>
    <name type="common">Western yellow jacket</name>
    <name type="synonym">Wasp</name>
    <dbReference type="NCBI Taxonomy" id="30213"/>
    <lineage>
        <taxon>Eukaryota</taxon>
        <taxon>Metazoa</taxon>
        <taxon>Ecdysozoa</taxon>
        <taxon>Arthropoda</taxon>
        <taxon>Hexapoda</taxon>
        <taxon>Insecta</taxon>
        <taxon>Pterygota</taxon>
        <taxon>Neoptera</taxon>
        <taxon>Endopterygota</taxon>
        <taxon>Hymenoptera</taxon>
        <taxon>Apocrita</taxon>
        <taxon>Aculeata</taxon>
        <taxon>Vespoidea</taxon>
        <taxon>Vespidae</taxon>
        <taxon>Vespinae</taxon>
        <taxon>Vespula</taxon>
    </lineage>
</organism>
<protein>
    <submittedName>
        <fullName evidence="2">Uncharacterized protein</fullName>
    </submittedName>
</protein>
<feature type="region of interest" description="Disordered" evidence="1">
    <location>
        <begin position="16"/>
        <end position="53"/>
    </location>
</feature>
<evidence type="ECO:0000313" key="2">
    <source>
        <dbReference type="EMBL" id="KAF7420313.1"/>
    </source>
</evidence>
<name>A0A834NXB0_VESPE</name>
<dbReference type="Proteomes" id="UP000600918">
    <property type="component" value="Unassembled WGS sequence"/>
</dbReference>
<feature type="compositionally biased region" description="Basic and acidic residues" evidence="1">
    <location>
        <begin position="25"/>
        <end position="36"/>
    </location>
</feature>
<reference evidence="2" key="1">
    <citation type="journal article" date="2020" name="G3 (Bethesda)">
        <title>High-Quality Assemblies for Three Invasive Social Wasps from the &lt;i&gt;Vespula&lt;/i&gt; Genus.</title>
        <authorList>
            <person name="Harrop T.W.R."/>
            <person name="Guhlin J."/>
            <person name="McLaughlin G.M."/>
            <person name="Permina E."/>
            <person name="Stockwell P."/>
            <person name="Gilligan J."/>
            <person name="Le Lec M.F."/>
            <person name="Gruber M.A.M."/>
            <person name="Quinn O."/>
            <person name="Lovegrove M."/>
            <person name="Duncan E.J."/>
            <person name="Remnant E.J."/>
            <person name="Van Eeckhoven J."/>
            <person name="Graham B."/>
            <person name="Knapp R.A."/>
            <person name="Langford K.W."/>
            <person name="Kronenberg Z."/>
            <person name="Press M.O."/>
            <person name="Eacker S.M."/>
            <person name="Wilson-Rankin E.E."/>
            <person name="Purcell J."/>
            <person name="Lester P.J."/>
            <person name="Dearden P.K."/>
        </authorList>
    </citation>
    <scope>NUCLEOTIDE SEQUENCE</scope>
    <source>
        <strain evidence="2">Volc-1</strain>
    </source>
</reference>